<reference evidence="2" key="1">
    <citation type="submission" date="2021-04" db="EMBL/GenBank/DDBJ databases">
        <title>Microbacterium tenobrionis sp. nov. and Microbacterium allomyrinae sp. nov., isolated from larvae of Tenobrio molitor and Allomyrina dichotoma, respectively.</title>
        <authorList>
            <person name="Lee S.D."/>
        </authorList>
    </citation>
    <scope>NUCLEOTIDE SEQUENCE</scope>
    <source>
        <strain evidence="2">BWT-G7</strain>
    </source>
</reference>
<evidence type="ECO:0000259" key="1">
    <source>
        <dbReference type="PROSITE" id="PS51186"/>
    </source>
</evidence>
<gene>
    <name evidence="2" type="ORF">KEC57_01615</name>
</gene>
<dbReference type="AlphaFoldDB" id="A0A9X1LSE5"/>
<dbReference type="GO" id="GO:0016747">
    <property type="term" value="F:acyltransferase activity, transferring groups other than amino-acyl groups"/>
    <property type="evidence" value="ECO:0007669"/>
    <property type="project" value="InterPro"/>
</dbReference>
<evidence type="ECO:0000313" key="2">
    <source>
        <dbReference type="EMBL" id="MCC2030876.1"/>
    </source>
</evidence>
<accession>A0A9X1LSE5</accession>
<dbReference type="CDD" id="cd04301">
    <property type="entry name" value="NAT_SF"/>
    <property type="match status" value="1"/>
</dbReference>
<keyword evidence="3" id="KW-1185">Reference proteome</keyword>
<dbReference type="SUPFAM" id="SSF55729">
    <property type="entry name" value="Acyl-CoA N-acyltransferases (Nat)"/>
    <property type="match status" value="1"/>
</dbReference>
<feature type="domain" description="N-acetyltransferase" evidence="1">
    <location>
        <begin position="1"/>
        <end position="139"/>
    </location>
</feature>
<dbReference type="Gene3D" id="3.40.630.30">
    <property type="match status" value="1"/>
</dbReference>
<dbReference type="PANTHER" id="PTHR43233:SF1">
    <property type="entry name" value="FAMILY N-ACETYLTRANSFERASE, PUTATIVE (AFU_ORTHOLOGUE AFUA_6G03350)-RELATED"/>
    <property type="match status" value="1"/>
</dbReference>
<organism evidence="2 3">
    <name type="scientific">Microbacterium allomyrinae</name>
    <dbReference type="NCBI Taxonomy" id="2830666"/>
    <lineage>
        <taxon>Bacteria</taxon>
        <taxon>Bacillati</taxon>
        <taxon>Actinomycetota</taxon>
        <taxon>Actinomycetes</taxon>
        <taxon>Micrococcales</taxon>
        <taxon>Microbacteriaceae</taxon>
        <taxon>Microbacterium</taxon>
    </lineage>
</organism>
<proteinExistence type="predicted"/>
<dbReference type="EMBL" id="JAGTTN010000001">
    <property type="protein sequence ID" value="MCC2030876.1"/>
    <property type="molecule type" value="Genomic_DNA"/>
</dbReference>
<dbReference type="PROSITE" id="PS51186">
    <property type="entry name" value="GNAT"/>
    <property type="match status" value="1"/>
</dbReference>
<dbReference type="InterPro" id="IPR016181">
    <property type="entry name" value="Acyl_CoA_acyltransferase"/>
</dbReference>
<dbReference type="Proteomes" id="UP001139354">
    <property type="component" value="Unassembled WGS sequence"/>
</dbReference>
<dbReference type="Pfam" id="PF00583">
    <property type="entry name" value="Acetyltransf_1"/>
    <property type="match status" value="1"/>
</dbReference>
<name>A0A9X1LSE5_9MICO</name>
<sequence>MTFVIAAEIPAAAELVELYRSAGWTAYTDDPQRLVDAVSASYRVVTARSEAGELIGLVRTVSDGLTVAYIQDILVSPEHQRHGVGGALLDEVIAQTQDIRQLVLLTDAEQTQRAFYESRGLVEAHDFAPEPLRSFVLFR</sequence>
<dbReference type="InterPro" id="IPR000182">
    <property type="entry name" value="GNAT_dom"/>
</dbReference>
<evidence type="ECO:0000313" key="3">
    <source>
        <dbReference type="Proteomes" id="UP001139354"/>
    </source>
</evidence>
<dbReference type="InterPro" id="IPR053144">
    <property type="entry name" value="Acetyltransferase_Butenolide"/>
</dbReference>
<comment type="caution">
    <text evidence="2">The sequence shown here is derived from an EMBL/GenBank/DDBJ whole genome shotgun (WGS) entry which is preliminary data.</text>
</comment>
<protein>
    <submittedName>
        <fullName evidence="2">GNAT family N-acetyltransferase</fullName>
    </submittedName>
</protein>
<dbReference type="PANTHER" id="PTHR43233">
    <property type="entry name" value="FAMILY N-ACETYLTRANSFERASE, PUTATIVE (AFU_ORTHOLOGUE AFUA_6G03350)-RELATED"/>
    <property type="match status" value="1"/>
</dbReference>